<dbReference type="AlphaFoldDB" id="D2V8T5"/>
<dbReference type="PANTHER" id="PTHR43410">
    <property type="entry name" value="NITRIC OXIDE SYNTHASE OXYGENASE"/>
    <property type="match status" value="1"/>
</dbReference>
<dbReference type="KEGG" id="ngr:NAEGRDRAFT_65272"/>
<proteinExistence type="inferred from homology"/>
<keyword evidence="4" id="KW-0349">Heme</keyword>
<evidence type="ECO:0000313" key="13">
    <source>
        <dbReference type="EMBL" id="EFC46747.1"/>
    </source>
</evidence>
<evidence type="ECO:0000256" key="10">
    <source>
        <dbReference type="SAM" id="MobiDB-lite"/>
    </source>
</evidence>
<dbReference type="InterPro" id="IPR050607">
    <property type="entry name" value="NOS"/>
</dbReference>
<dbReference type="EMBL" id="GG738857">
    <property type="protein sequence ID" value="EFC46747.1"/>
    <property type="molecule type" value="Genomic_DNA"/>
</dbReference>
<dbReference type="InterPro" id="IPR044944">
    <property type="entry name" value="NOS_dom_3"/>
</dbReference>
<dbReference type="Gene3D" id="3.90.440.10">
    <property type="entry name" value="Nitric Oxide Synthase,Heme Domain,Chain A domain 2"/>
    <property type="match status" value="1"/>
</dbReference>
<comment type="similarity">
    <text evidence="2">Belongs to the NOS family.</text>
</comment>
<name>D2V8T5_NAEGR</name>
<feature type="transmembrane region" description="Helical" evidence="11">
    <location>
        <begin position="450"/>
        <end position="468"/>
    </location>
</feature>
<evidence type="ECO:0000256" key="7">
    <source>
        <dbReference type="ARBA" id="ARBA00022860"/>
    </source>
</evidence>
<dbReference type="InterPro" id="IPR036119">
    <property type="entry name" value="NOS_N_sf"/>
</dbReference>
<evidence type="ECO:0000256" key="5">
    <source>
        <dbReference type="ARBA" id="ARBA00022643"/>
    </source>
</evidence>
<dbReference type="STRING" id="5762.D2V8T5"/>
<evidence type="ECO:0000256" key="4">
    <source>
        <dbReference type="ARBA" id="ARBA00022617"/>
    </source>
</evidence>
<evidence type="ECO:0000256" key="1">
    <source>
        <dbReference type="ARBA" id="ARBA00001917"/>
    </source>
</evidence>
<evidence type="ECO:0000256" key="3">
    <source>
        <dbReference type="ARBA" id="ARBA00012989"/>
    </source>
</evidence>
<dbReference type="GeneID" id="8859732"/>
<comment type="cofactor">
    <cofactor evidence="1">
        <name>FMN</name>
        <dbReference type="ChEBI" id="CHEBI:58210"/>
    </cofactor>
</comment>
<keyword evidence="7" id="KW-0112">Calmodulin-binding</keyword>
<dbReference type="GO" id="GO:0006809">
    <property type="term" value="P:nitric oxide biosynthetic process"/>
    <property type="evidence" value="ECO:0007669"/>
    <property type="project" value="InterPro"/>
</dbReference>
<dbReference type="EC" id="1.14.13.39" evidence="3"/>
<dbReference type="GO" id="GO:0005516">
    <property type="term" value="F:calmodulin binding"/>
    <property type="evidence" value="ECO:0007669"/>
    <property type="project" value="UniProtKB-KW"/>
</dbReference>
<accession>D2V8T5</accession>
<dbReference type="Gene3D" id="3.90.1230.10">
    <property type="entry name" value="Nitric Oxide Synthase, Chain A, domain 3"/>
    <property type="match status" value="1"/>
</dbReference>
<keyword evidence="5" id="KW-0288">FMN</keyword>
<keyword evidence="11" id="KW-0472">Membrane</keyword>
<keyword evidence="8" id="KW-0560">Oxidoreductase</keyword>
<evidence type="ECO:0000256" key="9">
    <source>
        <dbReference type="ARBA" id="ARBA00023004"/>
    </source>
</evidence>
<dbReference type="Pfam" id="PF02898">
    <property type="entry name" value="NO_synthase"/>
    <property type="match status" value="1"/>
</dbReference>
<dbReference type="InterPro" id="IPR004030">
    <property type="entry name" value="NOS_N"/>
</dbReference>
<evidence type="ECO:0000256" key="11">
    <source>
        <dbReference type="SAM" id="Phobius"/>
    </source>
</evidence>
<gene>
    <name evidence="13" type="ORF">NAEGRDRAFT_65272</name>
</gene>
<dbReference type="InterPro" id="IPR044940">
    <property type="entry name" value="NOS_dom_2"/>
</dbReference>
<feature type="region of interest" description="Disordered" evidence="10">
    <location>
        <begin position="406"/>
        <end position="442"/>
    </location>
</feature>
<reference evidence="13 14" key="1">
    <citation type="journal article" date="2010" name="Cell">
        <title>The genome of Naegleria gruberi illuminates early eukaryotic versatility.</title>
        <authorList>
            <person name="Fritz-Laylin L.K."/>
            <person name="Prochnik S.E."/>
            <person name="Ginger M.L."/>
            <person name="Dacks J.B."/>
            <person name="Carpenter M.L."/>
            <person name="Field M.C."/>
            <person name="Kuo A."/>
            <person name="Paredez A."/>
            <person name="Chapman J."/>
            <person name="Pham J."/>
            <person name="Shu S."/>
            <person name="Neupane R."/>
            <person name="Cipriano M."/>
            <person name="Mancuso J."/>
            <person name="Tu H."/>
            <person name="Salamov A."/>
            <person name="Lindquist E."/>
            <person name="Shapiro H."/>
            <person name="Lucas S."/>
            <person name="Grigoriev I.V."/>
            <person name="Cande W.Z."/>
            <person name="Fulton C."/>
            <person name="Rokhsar D.S."/>
            <person name="Dawson S.C."/>
        </authorList>
    </citation>
    <scope>NUCLEOTIDE SEQUENCE [LARGE SCALE GENOMIC DNA]</scope>
    <source>
        <strain evidence="13 14">NEG-M</strain>
    </source>
</reference>
<dbReference type="SUPFAM" id="SSF56512">
    <property type="entry name" value="Nitric oxide (NO) synthase oxygenase domain"/>
    <property type="match status" value="1"/>
</dbReference>
<dbReference type="InParanoid" id="D2V8T5"/>
<keyword evidence="11" id="KW-0812">Transmembrane</keyword>
<feature type="domain" description="Nitric oxide synthase (NOS)" evidence="12">
    <location>
        <begin position="22"/>
        <end position="389"/>
    </location>
</feature>
<sequence>MISSTSTTPDQISGTTVPVLSKTEVFEEATNFVTLLYTELKKKPEEIDERLQIIKAEIDRTGTYVHTSEELTYGCKVAWRNSVSCIGKVHWQVLAVHDKRHCKTEEEIAQALKEHAKFAFNDGNVRSSVTLFRQVSNPDGSDEIRIHNPQIIRYAGYKNNDGSVLGDPDHVALTEHALSLGWRKDQPKSRFDILPLLIQIGVQGKTKYFDLEPEYTTEVHLEHPKYPQTSDMALRWHGLPAITNMRFELGGVFYTAAAFNGWYMTTEITRNFLDDFRYNLLDEFGRVIGVRPDSDAESKKNPFWKDIASAEFNVMVQHSFDKQNVKMVDHHTAGKQFVKHMQNEEKKGRECPARYSWIVPPSAAHTNPVFHTRMKEIWLKPTISYQPEIFDGSFRNVMARGEVLPSDPDWNVKESVPSTPTQRSKATSSQKSTTAKSSTKQVRSNSSDRVLVKILAILVVLLAILLAYNSSQHQ</sequence>
<dbReference type="GO" id="GO:0004517">
    <property type="term" value="F:nitric-oxide synthase activity"/>
    <property type="evidence" value="ECO:0007669"/>
    <property type="project" value="UniProtKB-EC"/>
</dbReference>
<keyword evidence="5" id="KW-0285">Flavoprotein</keyword>
<evidence type="ECO:0000256" key="2">
    <source>
        <dbReference type="ARBA" id="ARBA00006267"/>
    </source>
</evidence>
<protein>
    <recommendedName>
        <fullName evidence="3">nitric-oxide synthase (NADPH)</fullName>
        <ecNumber evidence="3">1.14.13.39</ecNumber>
    </recommendedName>
</protein>
<dbReference type="VEuPathDB" id="AmoebaDB:NAEGRDRAFT_65272"/>
<dbReference type="Proteomes" id="UP000006671">
    <property type="component" value="Unassembled WGS sequence"/>
</dbReference>
<evidence type="ECO:0000259" key="12">
    <source>
        <dbReference type="Pfam" id="PF02898"/>
    </source>
</evidence>
<dbReference type="Gene3D" id="3.90.340.10">
    <property type="entry name" value="Nitric Oxide Synthase, Chain A, domain 1"/>
    <property type="match status" value="1"/>
</dbReference>
<dbReference type="RefSeq" id="XP_002679491.1">
    <property type="nucleotide sequence ID" value="XM_002679445.1"/>
</dbReference>
<feature type="compositionally biased region" description="Low complexity" evidence="10">
    <location>
        <begin position="424"/>
        <end position="441"/>
    </location>
</feature>
<dbReference type="OrthoDB" id="2153534at2759"/>
<keyword evidence="6" id="KW-0479">Metal-binding</keyword>
<dbReference type="PANTHER" id="PTHR43410:SF1">
    <property type="entry name" value="NITRIC OXIDE SYNTHASE"/>
    <property type="match status" value="1"/>
</dbReference>
<evidence type="ECO:0000313" key="14">
    <source>
        <dbReference type="Proteomes" id="UP000006671"/>
    </source>
</evidence>
<dbReference type="InterPro" id="IPR044943">
    <property type="entry name" value="NOS_dom_1"/>
</dbReference>
<keyword evidence="14" id="KW-1185">Reference proteome</keyword>
<dbReference type="GO" id="GO:0046872">
    <property type="term" value="F:metal ion binding"/>
    <property type="evidence" value="ECO:0007669"/>
    <property type="project" value="UniProtKB-KW"/>
</dbReference>
<evidence type="ECO:0000256" key="8">
    <source>
        <dbReference type="ARBA" id="ARBA00023002"/>
    </source>
</evidence>
<organism evidence="14">
    <name type="scientific">Naegleria gruberi</name>
    <name type="common">Amoeba</name>
    <dbReference type="NCBI Taxonomy" id="5762"/>
    <lineage>
        <taxon>Eukaryota</taxon>
        <taxon>Discoba</taxon>
        <taxon>Heterolobosea</taxon>
        <taxon>Tetramitia</taxon>
        <taxon>Eutetramitia</taxon>
        <taxon>Vahlkampfiidae</taxon>
        <taxon>Naegleria</taxon>
    </lineage>
</organism>
<evidence type="ECO:0000256" key="6">
    <source>
        <dbReference type="ARBA" id="ARBA00022723"/>
    </source>
</evidence>
<dbReference type="eggNOG" id="KOG1158">
    <property type="taxonomic scope" value="Eukaryota"/>
</dbReference>
<keyword evidence="11" id="KW-1133">Transmembrane helix</keyword>
<keyword evidence="9" id="KW-0408">Iron</keyword>